<organism evidence="2 3">
    <name type="scientific">Syphacia muris</name>
    <dbReference type="NCBI Taxonomy" id="451379"/>
    <lineage>
        <taxon>Eukaryota</taxon>
        <taxon>Metazoa</taxon>
        <taxon>Ecdysozoa</taxon>
        <taxon>Nematoda</taxon>
        <taxon>Chromadorea</taxon>
        <taxon>Rhabditida</taxon>
        <taxon>Spirurina</taxon>
        <taxon>Oxyuridomorpha</taxon>
        <taxon>Oxyuroidea</taxon>
        <taxon>Oxyuridae</taxon>
        <taxon>Syphacia</taxon>
    </lineage>
</organism>
<evidence type="ECO:0000313" key="3">
    <source>
        <dbReference type="WBParaSite" id="SMUV_0000830101-mRNA-1"/>
    </source>
</evidence>
<dbReference type="WBParaSite" id="SMUV_0000830101-mRNA-1">
    <property type="protein sequence ID" value="SMUV_0000830101-mRNA-1"/>
    <property type="gene ID" value="SMUV_0000830101"/>
</dbReference>
<dbReference type="Proteomes" id="UP000046393">
    <property type="component" value="Unplaced"/>
</dbReference>
<accession>A0A0N5ATY0</accession>
<evidence type="ECO:0000313" key="2">
    <source>
        <dbReference type="Proteomes" id="UP000046393"/>
    </source>
</evidence>
<evidence type="ECO:0000256" key="1">
    <source>
        <dbReference type="SAM" id="MobiDB-lite"/>
    </source>
</evidence>
<protein>
    <submittedName>
        <fullName evidence="3">Uncharacterized protein</fullName>
    </submittedName>
</protein>
<name>A0A0N5ATY0_9BILA</name>
<reference evidence="3" key="1">
    <citation type="submission" date="2017-02" db="UniProtKB">
        <authorList>
            <consortium name="WormBaseParasite"/>
        </authorList>
    </citation>
    <scope>IDENTIFICATION</scope>
</reference>
<proteinExistence type="predicted"/>
<dbReference type="AlphaFoldDB" id="A0A0N5ATY0"/>
<feature type="compositionally biased region" description="Polar residues" evidence="1">
    <location>
        <begin position="45"/>
        <end position="54"/>
    </location>
</feature>
<sequence>MRKANKSGRRWNKKESVLEGEHCSVELNALISCLFYRPSSSVYRQKQQQQLSDNVSKRSKKLNGTMQPEIRTRRYVQATSGCLLHGSLVDDGGGGGWNGREMIDGWMEGRTVVGEAVAVASDGR</sequence>
<keyword evidence="2" id="KW-1185">Reference proteome</keyword>
<feature type="region of interest" description="Disordered" evidence="1">
    <location>
        <begin position="45"/>
        <end position="68"/>
    </location>
</feature>